<dbReference type="InterPro" id="IPR036388">
    <property type="entry name" value="WH-like_DNA-bd_sf"/>
</dbReference>
<dbReference type="PANTHER" id="PTHR22792">
    <property type="entry name" value="LUPUS LA PROTEIN-RELATED"/>
    <property type="match status" value="1"/>
</dbReference>
<feature type="compositionally biased region" description="Basic and acidic residues" evidence="4">
    <location>
        <begin position="662"/>
        <end position="671"/>
    </location>
</feature>
<feature type="region of interest" description="Disordered" evidence="4">
    <location>
        <begin position="1"/>
        <end position="20"/>
    </location>
</feature>
<dbReference type="Gene3D" id="3.30.70.330">
    <property type="match status" value="1"/>
</dbReference>
<dbReference type="EMBL" id="HBGH01015467">
    <property type="protein sequence ID" value="CAD9236532.1"/>
    <property type="molecule type" value="Transcribed_RNA"/>
</dbReference>
<feature type="compositionally biased region" description="Low complexity" evidence="4">
    <location>
        <begin position="574"/>
        <end position="587"/>
    </location>
</feature>
<dbReference type="Gene3D" id="1.10.10.10">
    <property type="entry name" value="Winged helix-like DNA-binding domain superfamily/Winged helix DNA-binding domain"/>
    <property type="match status" value="1"/>
</dbReference>
<dbReference type="InterPro" id="IPR036390">
    <property type="entry name" value="WH_DNA-bd_sf"/>
</dbReference>
<organism evidence="7">
    <name type="scientific">Compsopogon caeruleus</name>
    <dbReference type="NCBI Taxonomy" id="31354"/>
    <lineage>
        <taxon>Eukaryota</taxon>
        <taxon>Rhodophyta</taxon>
        <taxon>Compsopogonophyceae</taxon>
        <taxon>Compsopogonales</taxon>
        <taxon>Compsopogonaceae</taxon>
        <taxon>Compsopogon</taxon>
    </lineage>
</organism>
<dbReference type="GO" id="GO:0003723">
    <property type="term" value="F:RNA binding"/>
    <property type="evidence" value="ECO:0007669"/>
    <property type="project" value="UniProtKB-UniRule"/>
</dbReference>
<evidence type="ECO:0000256" key="1">
    <source>
        <dbReference type="ARBA" id="ARBA00022553"/>
    </source>
</evidence>
<dbReference type="SMART" id="SM00715">
    <property type="entry name" value="LA"/>
    <property type="match status" value="1"/>
</dbReference>
<evidence type="ECO:0000259" key="6">
    <source>
        <dbReference type="PROSITE" id="PS50961"/>
    </source>
</evidence>
<dbReference type="AlphaFoldDB" id="A0A7S1THP5"/>
<evidence type="ECO:0000313" key="7">
    <source>
        <dbReference type="EMBL" id="CAD9236532.1"/>
    </source>
</evidence>
<dbReference type="GO" id="GO:0010494">
    <property type="term" value="C:cytoplasmic stress granule"/>
    <property type="evidence" value="ECO:0007669"/>
    <property type="project" value="TreeGrafter"/>
</dbReference>
<dbReference type="SUPFAM" id="SSF46785">
    <property type="entry name" value="Winged helix' DNA-binding domain"/>
    <property type="match status" value="1"/>
</dbReference>
<feature type="domain" description="RRM" evidence="5">
    <location>
        <begin position="149"/>
        <end position="222"/>
    </location>
</feature>
<dbReference type="InterPro" id="IPR058699">
    <property type="entry name" value="RRM_LARP4/4B"/>
</dbReference>
<feature type="region of interest" description="Disordered" evidence="4">
    <location>
        <begin position="708"/>
        <end position="746"/>
    </location>
</feature>
<dbReference type="SUPFAM" id="SSF54928">
    <property type="entry name" value="RNA-binding domain, RBD"/>
    <property type="match status" value="1"/>
</dbReference>
<feature type="domain" description="HTH La-type RNA-binding" evidence="6">
    <location>
        <begin position="54"/>
        <end position="147"/>
    </location>
</feature>
<evidence type="ECO:0000256" key="2">
    <source>
        <dbReference type="ARBA" id="ARBA00022884"/>
    </source>
</evidence>
<feature type="compositionally biased region" description="Polar residues" evidence="4">
    <location>
        <begin position="544"/>
        <end position="563"/>
    </location>
</feature>
<proteinExistence type="predicted"/>
<dbReference type="PROSITE" id="PS50961">
    <property type="entry name" value="HTH_LA"/>
    <property type="match status" value="1"/>
</dbReference>
<name>A0A7S1THP5_9RHOD</name>
<dbReference type="InterPro" id="IPR045180">
    <property type="entry name" value="La_dom_prot"/>
</dbReference>
<keyword evidence="2 3" id="KW-0694">RNA-binding</keyword>
<dbReference type="Pfam" id="PF05383">
    <property type="entry name" value="La"/>
    <property type="match status" value="1"/>
</dbReference>
<feature type="compositionally biased region" description="Basic and acidic residues" evidence="4">
    <location>
        <begin position="449"/>
        <end position="461"/>
    </location>
</feature>
<evidence type="ECO:0000259" key="5">
    <source>
        <dbReference type="PROSITE" id="PS50102"/>
    </source>
</evidence>
<feature type="compositionally biased region" description="Low complexity" evidence="4">
    <location>
        <begin position="357"/>
        <end position="376"/>
    </location>
</feature>
<evidence type="ECO:0000256" key="3">
    <source>
        <dbReference type="PROSITE-ProRule" id="PRU00332"/>
    </source>
</evidence>
<feature type="region of interest" description="Disordered" evidence="4">
    <location>
        <begin position="601"/>
        <end position="674"/>
    </location>
</feature>
<keyword evidence="1" id="KW-0597">Phosphoprotein</keyword>
<protein>
    <recommendedName>
        <fullName evidence="8">HTH La-type RNA-binding domain-containing protein</fullName>
    </recommendedName>
</protein>
<dbReference type="InterPro" id="IPR012677">
    <property type="entry name" value="Nucleotide-bd_a/b_plait_sf"/>
</dbReference>
<dbReference type="InterPro" id="IPR006630">
    <property type="entry name" value="La_HTH"/>
</dbReference>
<feature type="compositionally biased region" description="Basic and acidic residues" evidence="4">
    <location>
        <begin position="529"/>
        <end position="543"/>
    </location>
</feature>
<dbReference type="PANTHER" id="PTHR22792:SF132">
    <property type="entry name" value="LA-RELATED PROTEIN 1"/>
    <property type="match status" value="1"/>
</dbReference>
<feature type="compositionally biased region" description="Polar residues" evidence="4">
    <location>
        <begin position="712"/>
        <end position="746"/>
    </location>
</feature>
<feature type="region of interest" description="Disordered" evidence="4">
    <location>
        <begin position="319"/>
        <end position="587"/>
    </location>
</feature>
<dbReference type="InterPro" id="IPR000504">
    <property type="entry name" value="RRM_dom"/>
</dbReference>
<reference evidence="7" key="1">
    <citation type="submission" date="2021-01" db="EMBL/GenBank/DDBJ databases">
        <authorList>
            <person name="Corre E."/>
            <person name="Pelletier E."/>
            <person name="Niang G."/>
            <person name="Scheremetjew M."/>
            <person name="Finn R."/>
            <person name="Kale V."/>
            <person name="Holt S."/>
            <person name="Cochrane G."/>
            <person name="Meng A."/>
            <person name="Brown T."/>
            <person name="Cohen L."/>
        </authorList>
    </citation>
    <scope>NUCLEOTIDE SEQUENCE</scope>
    <source>
        <strain evidence="7">SAG 36.94</strain>
    </source>
</reference>
<sequence>MTDNKDNIPGASMINVSGSTPDPLPGKTFIHLPSVPHMQQMRPMIQPIPAMASMIDQETLCELIVRQVEWYLGRQNLSSDYFLQQKMDKDNGYWVNLEVIASFPKMKRLGAPSAAQIAECLSQRSSEIEVDMQRLLVRPHFMLTEPKRSVLILRDIPSSVSVDEVRAIFGGLKIPAITSMRPDVEDTWFVSFEDEEGAYMALDAIKSKLFHGRPVKGRARKEAIIRSHAIHGVPPNGSTLPVFPGPGPTYQMPFYQSGHESSFPGAPFLAYPAFGPPAFSPTPPSHRGYPGSAPMSPYGFAAGQISAYVPYEPLPQSYAGRGGKGRGRGARLSRENSASSATSYGDRSNSAGGLPHVLAPGSPSVSPSVQVRTSVSGKEIPTRPGPTPVSSGYSHPSLAIPSRDVANGSQTSSGAGRKKKLAGRQSIRNERDPSGMLRSIPILDDSETPDGKASIRTEKTEVNLSASNFPPLGTVSMNHDDGRTSALPSSSMGDCPEEIGNTTPDTIKVSREATLPIEPATPETTNDNDAAKDPSNRAEDSRIASDTYSGANNSTTGKTTPAISLSEEGKASEKSSNSSSFATSAPRSYAEILRAAPQVPAPAFAPGLGSAQPPASSRVSDPVYPPPDGPTSSSRPKTKVTDSPRQVVVNETVSLVTESPEAEAKERERDNSSIVAPSMPVSVWANKPKSVLEASPVPVMSPTAAVRKEETSSSIVRGATVQSAPARKQMTSAGGKNGSTSSGETA</sequence>
<evidence type="ECO:0008006" key="8">
    <source>
        <dbReference type="Google" id="ProtNLM"/>
    </source>
</evidence>
<feature type="compositionally biased region" description="Polar residues" evidence="4">
    <location>
        <begin position="335"/>
        <end position="351"/>
    </location>
</feature>
<dbReference type="PROSITE" id="PS50102">
    <property type="entry name" value="RRM"/>
    <property type="match status" value="1"/>
</dbReference>
<dbReference type="GO" id="GO:0005829">
    <property type="term" value="C:cytosol"/>
    <property type="evidence" value="ECO:0007669"/>
    <property type="project" value="TreeGrafter"/>
</dbReference>
<gene>
    <name evidence="7" type="ORF">CCAE0312_LOCUS8628</name>
</gene>
<dbReference type="CDD" id="cd07323">
    <property type="entry name" value="LAM"/>
    <property type="match status" value="1"/>
</dbReference>
<accession>A0A7S1THP5</accession>
<feature type="compositionally biased region" description="Polar residues" evidence="4">
    <location>
        <begin position="630"/>
        <end position="657"/>
    </location>
</feature>
<dbReference type="InterPro" id="IPR035979">
    <property type="entry name" value="RBD_domain_sf"/>
</dbReference>
<dbReference type="GO" id="GO:0045727">
    <property type="term" value="P:positive regulation of translation"/>
    <property type="evidence" value="ECO:0007669"/>
    <property type="project" value="TreeGrafter"/>
</dbReference>
<evidence type="ECO:0000256" key="4">
    <source>
        <dbReference type="SAM" id="MobiDB-lite"/>
    </source>
</evidence>
<dbReference type="Pfam" id="PF26088">
    <property type="entry name" value="RRM_LARP4"/>
    <property type="match status" value="1"/>
</dbReference>